<dbReference type="eggNOG" id="ENOG5031HJQ">
    <property type="taxonomic scope" value="Bacteria"/>
</dbReference>
<feature type="region of interest" description="Disordered" evidence="1">
    <location>
        <begin position="87"/>
        <end position="118"/>
    </location>
</feature>
<keyword evidence="3" id="KW-1185">Reference proteome</keyword>
<dbReference type="Proteomes" id="UP000015503">
    <property type="component" value="Chromosome"/>
</dbReference>
<evidence type="ECO:0000313" key="2">
    <source>
        <dbReference type="EMBL" id="BAN49100.1"/>
    </source>
</evidence>
<evidence type="ECO:0000313" key="3">
    <source>
        <dbReference type="Proteomes" id="UP000015503"/>
    </source>
</evidence>
<dbReference type="KEGG" id="pre:PCA10_33680"/>
<dbReference type="AlphaFoldDB" id="S6AKI0"/>
<evidence type="ECO:0000256" key="1">
    <source>
        <dbReference type="SAM" id="MobiDB-lite"/>
    </source>
</evidence>
<dbReference type="PATRIC" id="fig|1245471.3.peg.3405"/>
<dbReference type="EMBL" id="AP013068">
    <property type="protein sequence ID" value="BAN49100.1"/>
    <property type="molecule type" value="Genomic_DNA"/>
</dbReference>
<accession>S6AKI0</accession>
<proteinExistence type="predicted"/>
<reference evidence="2 3" key="1">
    <citation type="journal article" date="2013" name="Genome Announc.">
        <title>Complete Genome Sequence of the Carbazole Degrader Pseudomonas resinovorans Strain CA10 (NBRC 106553).</title>
        <authorList>
            <person name="Shintani M."/>
            <person name="Hosoyama A."/>
            <person name="Ohji S."/>
            <person name="Tsuchikane K."/>
            <person name="Takarada H."/>
            <person name="Yamazoe A."/>
            <person name="Fujita N."/>
            <person name="Nojiri H."/>
        </authorList>
    </citation>
    <scope>NUCLEOTIDE SEQUENCE [LARGE SCALE GENOMIC DNA]</scope>
    <source>
        <strain evidence="2 3">NBRC 106553</strain>
    </source>
</reference>
<protein>
    <submittedName>
        <fullName evidence="2">Uncharacterized protein</fullName>
    </submittedName>
</protein>
<organism evidence="2 3">
    <name type="scientific">Metapseudomonas resinovorans NBRC 106553</name>
    <dbReference type="NCBI Taxonomy" id="1245471"/>
    <lineage>
        <taxon>Bacteria</taxon>
        <taxon>Pseudomonadati</taxon>
        <taxon>Pseudomonadota</taxon>
        <taxon>Gammaproteobacteria</taxon>
        <taxon>Pseudomonadales</taxon>
        <taxon>Pseudomonadaceae</taxon>
        <taxon>Metapseudomonas</taxon>
    </lineage>
</organism>
<dbReference type="HOGENOM" id="CLU_167585_0_0_6"/>
<gene>
    <name evidence="2" type="ORF">PCA10_33680</name>
</gene>
<name>S6AKI0_METRE</name>
<sequence length="118" mass="12643">MALSDLGNLEGSAVIASGEIEPITCPPTGNQDCLTWPSDIYRMPTQNICFTADVNCGYGCEGFMAEKDGKRAVYVINSAIGPRISKADTEALECPGEGQPVTTSREQEDPLSDLQLEQ</sequence>